<dbReference type="InterPro" id="IPR029052">
    <property type="entry name" value="Metallo-depent_PP-like"/>
</dbReference>
<accession>A0ABT0QEX0</accession>
<dbReference type="SUPFAM" id="SSF56300">
    <property type="entry name" value="Metallo-dependent phosphatases"/>
    <property type="match status" value="1"/>
</dbReference>
<protein>
    <submittedName>
        <fullName evidence="2">Metallophosphoesterase</fullName>
    </submittedName>
</protein>
<gene>
    <name evidence="2" type="ORF">M3P09_11095</name>
</gene>
<sequence length="297" mass="34746">MKKIFFFAIILIACKPNKETNKSTDFEIGIIADCQYCNCETQGKRFYKQSPDKFKSAIKELNTKNLDYTIHLGDFIDRNFESFDTVLPIWNRLKSKKYHVLGNHDFSVQDSLKPLVASKMGLKNRYYSFIKNNWRFIVLDGNDLSYHGALTYEKEKETDSLFNLLKINNEPNLQTWNGGLSSSQLQWIEKELKDAKKNDEYVGFYCHFPAGRVGEAHNLWNYKQFLQLINSYNNVKFYFNGHNHNGDYLEKNKVHHITFKGMLDTKKASAFAIAKFTKDSIFIQGYGRETSRRLKIN</sequence>
<dbReference type="PANTHER" id="PTHR16509:SF1">
    <property type="entry name" value="MANGANESE-DEPENDENT ADP-RIBOSE_CDP-ALCOHOL DIPHOSPHATASE"/>
    <property type="match status" value="1"/>
</dbReference>
<comment type="caution">
    <text evidence="2">The sequence shown here is derived from an EMBL/GenBank/DDBJ whole genome shotgun (WGS) entry which is preliminary data.</text>
</comment>
<proteinExistence type="predicted"/>
<dbReference type="PANTHER" id="PTHR16509">
    <property type="match status" value="1"/>
</dbReference>
<dbReference type="RefSeq" id="WP_249973177.1">
    <property type="nucleotide sequence ID" value="NZ_JAMFLZ010000004.1"/>
</dbReference>
<organism evidence="2 3">
    <name type="scientific">Jejuia spongiicola</name>
    <dbReference type="NCBI Taxonomy" id="2942207"/>
    <lineage>
        <taxon>Bacteria</taxon>
        <taxon>Pseudomonadati</taxon>
        <taxon>Bacteroidota</taxon>
        <taxon>Flavobacteriia</taxon>
        <taxon>Flavobacteriales</taxon>
        <taxon>Flavobacteriaceae</taxon>
        <taxon>Jejuia</taxon>
    </lineage>
</organism>
<reference evidence="2" key="1">
    <citation type="submission" date="2022-05" db="EMBL/GenBank/DDBJ databases">
        <authorList>
            <person name="Park J.-S."/>
        </authorList>
    </citation>
    <scope>NUCLEOTIDE SEQUENCE</scope>
    <source>
        <strain evidence="2">2012CJ34-3</strain>
    </source>
</reference>
<dbReference type="Gene3D" id="3.60.21.10">
    <property type="match status" value="1"/>
</dbReference>
<dbReference type="Pfam" id="PF00149">
    <property type="entry name" value="Metallophos"/>
    <property type="match status" value="1"/>
</dbReference>
<evidence type="ECO:0000313" key="3">
    <source>
        <dbReference type="Proteomes" id="UP001165381"/>
    </source>
</evidence>
<evidence type="ECO:0000313" key="2">
    <source>
        <dbReference type="EMBL" id="MCL6295542.1"/>
    </source>
</evidence>
<dbReference type="EMBL" id="JAMFLZ010000004">
    <property type="protein sequence ID" value="MCL6295542.1"/>
    <property type="molecule type" value="Genomic_DNA"/>
</dbReference>
<dbReference type="Proteomes" id="UP001165381">
    <property type="component" value="Unassembled WGS sequence"/>
</dbReference>
<evidence type="ECO:0000259" key="1">
    <source>
        <dbReference type="Pfam" id="PF00149"/>
    </source>
</evidence>
<keyword evidence="3" id="KW-1185">Reference proteome</keyword>
<name>A0ABT0QEX0_9FLAO</name>
<dbReference type="InterPro" id="IPR004843">
    <property type="entry name" value="Calcineurin-like_PHP"/>
</dbReference>
<feature type="domain" description="Calcineurin-like phosphoesterase" evidence="1">
    <location>
        <begin position="28"/>
        <end position="245"/>
    </location>
</feature>